<evidence type="ECO:0000313" key="2">
    <source>
        <dbReference type="Proteomes" id="UP000019753"/>
    </source>
</evidence>
<reference evidence="1 2" key="1">
    <citation type="submission" date="2014-01" db="EMBL/GenBank/DDBJ databases">
        <title>Actinotalea ferrariae CF5-4.</title>
        <authorList>
            <person name="Chen F."/>
            <person name="Li Y."/>
            <person name="Wang G."/>
        </authorList>
    </citation>
    <scope>NUCLEOTIDE SEQUENCE [LARGE SCALE GENOMIC DNA]</scope>
    <source>
        <strain evidence="1 2">CF5-4</strain>
    </source>
</reference>
<dbReference type="AlphaFoldDB" id="A0A021VQ79"/>
<dbReference type="Proteomes" id="UP000019753">
    <property type="component" value="Unassembled WGS sequence"/>
</dbReference>
<sequence length="243" mass="26425">MALREQWRARTVEHVWLRPGDWYHPAVDALTEALTSDGSLAPAAHRLGEMRGSTGVGIAEALDDFAVLFEVVGTEPPLESVRALCEGWAAALENAPVRASCIDPESGLPTVDYLSVRLAETYGAARRHAHHAFVTHALLLVDVAVGDNHPWRRAARSAAMGRALAAALPQGHPMAALGGGAFAILVARDWDLGGTVTRLREEVNEHATELAIGELLRQPPRIWIEPLPETHDRAVDLLEHLRR</sequence>
<dbReference type="EMBL" id="AXCW01000297">
    <property type="protein sequence ID" value="EYR62205.1"/>
    <property type="molecule type" value="Genomic_DNA"/>
</dbReference>
<proteinExistence type="predicted"/>
<evidence type="ECO:0000313" key="1">
    <source>
        <dbReference type="EMBL" id="EYR62205.1"/>
    </source>
</evidence>
<protein>
    <submittedName>
        <fullName evidence="1">Uncharacterized protein</fullName>
    </submittedName>
</protein>
<accession>A0A021VQ79</accession>
<keyword evidence="2" id="KW-1185">Reference proteome</keyword>
<organism evidence="1 2">
    <name type="scientific">Actinotalea ferrariae CF5-4</name>
    <dbReference type="NCBI Taxonomy" id="948458"/>
    <lineage>
        <taxon>Bacteria</taxon>
        <taxon>Bacillati</taxon>
        <taxon>Actinomycetota</taxon>
        <taxon>Actinomycetes</taxon>
        <taxon>Micrococcales</taxon>
        <taxon>Cellulomonadaceae</taxon>
        <taxon>Actinotalea</taxon>
    </lineage>
</organism>
<gene>
    <name evidence="1" type="ORF">N866_10730</name>
</gene>
<comment type="caution">
    <text evidence="1">The sequence shown here is derived from an EMBL/GenBank/DDBJ whole genome shotgun (WGS) entry which is preliminary data.</text>
</comment>
<name>A0A021VQ79_9CELL</name>